<sequence length="133" mass="14726" precursor="true">MNFRSSTICRFFSSIQVWFLALTSASLLFLTACSTNSHANWNGRVGNYTYDQAVAELGPPKSTQVKPDGTRVAEWLAQKGRPGSVGFGMDAGQVTPGIRESQVPYETSRVPDQYLRLTFGSDGRLQSWRQSAR</sequence>
<proteinExistence type="predicted"/>
<organism evidence="2 3">
    <name type="scientific">Pedosphaera parvula (strain Ellin514)</name>
    <dbReference type="NCBI Taxonomy" id="320771"/>
    <lineage>
        <taxon>Bacteria</taxon>
        <taxon>Pseudomonadati</taxon>
        <taxon>Verrucomicrobiota</taxon>
        <taxon>Pedosphaerae</taxon>
        <taxon>Pedosphaerales</taxon>
        <taxon>Pedosphaeraceae</taxon>
        <taxon>Pedosphaera</taxon>
    </lineage>
</organism>
<feature type="chain" id="PRO_5002892913" description="Lipoprotein" evidence="1">
    <location>
        <begin position="40"/>
        <end position="133"/>
    </location>
</feature>
<gene>
    <name evidence="2" type="ORF">Cflav_PD5191</name>
</gene>
<accession>B9XC88</accession>
<evidence type="ECO:0000256" key="1">
    <source>
        <dbReference type="SAM" id="SignalP"/>
    </source>
</evidence>
<name>B9XC88_PEDPL</name>
<evidence type="ECO:0000313" key="2">
    <source>
        <dbReference type="EMBL" id="EEF62556.1"/>
    </source>
</evidence>
<keyword evidence="1" id="KW-0732">Signal</keyword>
<protein>
    <recommendedName>
        <fullName evidence="4">Lipoprotein</fullName>
    </recommendedName>
</protein>
<dbReference type="AlphaFoldDB" id="B9XC88"/>
<feature type="signal peptide" evidence="1">
    <location>
        <begin position="1"/>
        <end position="39"/>
    </location>
</feature>
<keyword evidence="3" id="KW-1185">Reference proteome</keyword>
<evidence type="ECO:0000313" key="3">
    <source>
        <dbReference type="Proteomes" id="UP000003688"/>
    </source>
</evidence>
<dbReference type="RefSeq" id="WP_007413436.1">
    <property type="nucleotide sequence ID" value="NZ_ABOX02000004.1"/>
</dbReference>
<dbReference type="Proteomes" id="UP000003688">
    <property type="component" value="Unassembled WGS sequence"/>
</dbReference>
<evidence type="ECO:0008006" key="4">
    <source>
        <dbReference type="Google" id="ProtNLM"/>
    </source>
</evidence>
<comment type="caution">
    <text evidence="2">The sequence shown here is derived from an EMBL/GenBank/DDBJ whole genome shotgun (WGS) entry which is preliminary data.</text>
</comment>
<dbReference type="PROSITE" id="PS51257">
    <property type="entry name" value="PROKAR_LIPOPROTEIN"/>
    <property type="match status" value="1"/>
</dbReference>
<dbReference type="STRING" id="320771.Cflav_PD5191"/>
<dbReference type="EMBL" id="ABOX02000004">
    <property type="protein sequence ID" value="EEF62556.1"/>
    <property type="molecule type" value="Genomic_DNA"/>
</dbReference>
<reference evidence="2 3" key="1">
    <citation type="journal article" date="2011" name="J. Bacteriol.">
        <title>Genome sequence of 'Pedosphaera parvula' Ellin514, an aerobic Verrucomicrobial isolate from pasture soil.</title>
        <authorList>
            <person name="Kant R."/>
            <person name="van Passel M.W."/>
            <person name="Sangwan P."/>
            <person name="Palva A."/>
            <person name="Lucas S."/>
            <person name="Copeland A."/>
            <person name="Lapidus A."/>
            <person name="Glavina Del Rio T."/>
            <person name="Dalin E."/>
            <person name="Tice H."/>
            <person name="Bruce D."/>
            <person name="Goodwin L."/>
            <person name="Pitluck S."/>
            <person name="Chertkov O."/>
            <person name="Larimer F.W."/>
            <person name="Land M.L."/>
            <person name="Hauser L."/>
            <person name="Brettin T.S."/>
            <person name="Detter J.C."/>
            <person name="Han S."/>
            <person name="de Vos W.M."/>
            <person name="Janssen P.H."/>
            <person name="Smidt H."/>
        </authorList>
    </citation>
    <scope>NUCLEOTIDE SEQUENCE [LARGE SCALE GENOMIC DNA]</scope>
    <source>
        <strain evidence="2 3">Ellin514</strain>
    </source>
</reference>